<protein>
    <recommendedName>
        <fullName evidence="4">DUF2630 domain-containing protein</fullName>
    </recommendedName>
</protein>
<keyword evidence="3" id="KW-1185">Reference proteome</keyword>
<sequence>MDDIQIHTRIGELVDEEHALRERAQNGEVGPAEERERLRAVEVALDQCWDLLRQRRARRSAGQDPDEASLRPEGEVEGYRQ</sequence>
<dbReference type="InterPro" id="IPR020311">
    <property type="entry name" value="Uncharacterised_Rv0898c"/>
</dbReference>
<dbReference type="Proteomes" id="UP000199501">
    <property type="component" value="Unassembled WGS sequence"/>
</dbReference>
<feature type="compositionally biased region" description="Basic and acidic residues" evidence="1">
    <location>
        <begin position="68"/>
        <end position="81"/>
    </location>
</feature>
<dbReference type="EMBL" id="FMZZ01000015">
    <property type="protein sequence ID" value="SDD66676.1"/>
    <property type="molecule type" value="Genomic_DNA"/>
</dbReference>
<evidence type="ECO:0000313" key="2">
    <source>
        <dbReference type="EMBL" id="SDD66676.1"/>
    </source>
</evidence>
<dbReference type="AlphaFoldDB" id="A0A1G6WNI7"/>
<gene>
    <name evidence="2" type="ORF">SAMN05216174_11569</name>
</gene>
<proteinExistence type="predicted"/>
<accession>A0A1G6WNI7</accession>
<reference evidence="3" key="1">
    <citation type="submission" date="2016-10" db="EMBL/GenBank/DDBJ databases">
        <authorList>
            <person name="Varghese N."/>
            <person name="Submissions S."/>
        </authorList>
    </citation>
    <scope>NUCLEOTIDE SEQUENCE [LARGE SCALE GENOMIC DNA]</scope>
    <source>
        <strain evidence="3">IBRC-M 10403</strain>
    </source>
</reference>
<name>A0A1G6WNI7_9PSEU</name>
<evidence type="ECO:0000256" key="1">
    <source>
        <dbReference type="SAM" id="MobiDB-lite"/>
    </source>
</evidence>
<evidence type="ECO:0008006" key="4">
    <source>
        <dbReference type="Google" id="ProtNLM"/>
    </source>
</evidence>
<dbReference type="OrthoDB" id="7376174at2"/>
<dbReference type="Pfam" id="PF10944">
    <property type="entry name" value="DUF2630"/>
    <property type="match status" value="1"/>
</dbReference>
<organism evidence="2 3">
    <name type="scientific">Actinokineospora iranica</name>
    <dbReference type="NCBI Taxonomy" id="1271860"/>
    <lineage>
        <taxon>Bacteria</taxon>
        <taxon>Bacillati</taxon>
        <taxon>Actinomycetota</taxon>
        <taxon>Actinomycetes</taxon>
        <taxon>Pseudonocardiales</taxon>
        <taxon>Pseudonocardiaceae</taxon>
        <taxon>Actinokineospora</taxon>
    </lineage>
</organism>
<dbReference type="STRING" id="1271860.SAMN05216174_11569"/>
<dbReference type="RefSeq" id="WP_091455760.1">
    <property type="nucleotide sequence ID" value="NZ_FMZZ01000015.1"/>
</dbReference>
<evidence type="ECO:0000313" key="3">
    <source>
        <dbReference type="Proteomes" id="UP000199501"/>
    </source>
</evidence>
<feature type="region of interest" description="Disordered" evidence="1">
    <location>
        <begin position="56"/>
        <end position="81"/>
    </location>
</feature>